<keyword evidence="3" id="KW-1185">Reference proteome</keyword>
<keyword evidence="1" id="KW-0812">Transmembrane</keyword>
<dbReference type="AlphaFoldDB" id="A0A7W8QQM4"/>
<evidence type="ECO:0000256" key="1">
    <source>
        <dbReference type="SAM" id="Phobius"/>
    </source>
</evidence>
<dbReference type="InterPro" id="IPR019662">
    <property type="entry name" value="DUF2516"/>
</dbReference>
<name>A0A7W8QQM4_9ACTN</name>
<dbReference type="Pfam" id="PF10724">
    <property type="entry name" value="DUF2516"/>
    <property type="match status" value="1"/>
</dbReference>
<dbReference type="Proteomes" id="UP000572635">
    <property type="component" value="Unassembled WGS sequence"/>
</dbReference>
<accession>A0A7W8QQM4</accession>
<sequence length="96" mass="10105">MGLIWQAIYIAIFVTSLFALVEAVRTPSQAFPAMDKQTKGMWVAILGVGTGLSLLAALGGAGMLTFLALVAALIFILDVRPAVRGVGRNDGPYGPW</sequence>
<gene>
    <name evidence="2" type="ORF">HDA36_004199</name>
</gene>
<feature type="transmembrane region" description="Helical" evidence="1">
    <location>
        <begin position="6"/>
        <end position="24"/>
    </location>
</feature>
<dbReference type="RefSeq" id="WP_184394446.1">
    <property type="nucleotide sequence ID" value="NZ_BAAAJD010000052.1"/>
</dbReference>
<reference evidence="2 3" key="1">
    <citation type="submission" date="2020-08" db="EMBL/GenBank/DDBJ databases">
        <title>Sequencing the genomes of 1000 actinobacteria strains.</title>
        <authorList>
            <person name="Klenk H.-P."/>
        </authorList>
    </citation>
    <scope>NUCLEOTIDE SEQUENCE [LARGE SCALE GENOMIC DNA]</scope>
    <source>
        <strain evidence="2 3">DSM 44551</strain>
    </source>
</reference>
<keyword evidence="1" id="KW-1133">Transmembrane helix</keyword>
<evidence type="ECO:0000313" key="3">
    <source>
        <dbReference type="Proteomes" id="UP000572635"/>
    </source>
</evidence>
<organism evidence="2 3">
    <name type="scientific">Nocardiopsis composta</name>
    <dbReference type="NCBI Taxonomy" id="157465"/>
    <lineage>
        <taxon>Bacteria</taxon>
        <taxon>Bacillati</taxon>
        <taxon>Actinomycetota</taxon>
        <taxon>Actinomycetes</taxon>
        <taxon>Streptosporangiales</taxon>
        <taxon>Nocardiopsidaceae</taxon>
        <taxon>Nocardiopsis</taxon>
    </lineage>
</organism>
<comment type="caution">
    <text evidence="2">The sequence shown here is derived from an EMBL/GenBank/DDBJ whole genome shotgun (WGS) entry which is preliminary data.</text>
</comment>
<feature type="transmembrane region" description="Helical" evidence="1">
    <location>
        <begin position="44"/>
        <end position="77"/>
    </location>
</feature>
<evidence type="ECO:0000313" key="2">
    <source>
        <dbReference type="EMBL" id="MBB5434115.1"/>
    </source>
</evidence>
<proteinExistence type="predicted"/>
<dbReference type="EMBL" id="JACHDB010000001">
    <property type="protein sequence ID" value="MBB5434115.1"/>
    <property type="molecule type" value="Genomic_DNA"/>
</dbReference>
<protein>
    <submittedName>
        <fullName evidence="2">Asparagine N-glycosylation enzyme membrane subunit Stt3</fullName>
    </submittedName>
</protein>
<keyword evidence="1" id="KW-0472">Membrane</keyword>